<accession>A0AAV7VFT4</accession>
<evidence type="ECO:0000313" key="1">
    <source>
        <dbReference type="EMBL" id="KAJ1199080.1"/>
    </source>
</evidence>
<evidence type="ECO:0000313" key="2">
    <source>
        <dbReference type="Proteomes" id="UP001066276"/>
    </source>
</evidence>
<dbReference type="AlphaFoldDB" id="A0AAV7VFT4"/>
<dbReference type="EMBL" id="JANPWB010000003">
    <property type="protein sequence ID" value="KAJ1199080.1"/>
    <property type="molecule type" value="Genomic_DNA"/>
</dbReference>
<keyword evidence="2" id="KW-1185">Reference proteome</keyword>
<comment type="caution">
    <text evidence="1">The sequence shown here is derived from an EMBL/GenBank/DDBJ whole genome shotgun (WGS) entry which is preliminary data.</text>
</comment>
<reference evidence="1" key="1">
    <citation type="journal article" date="2022" name="bioRxiv">
        <title>Sequencing and chromosome-scale assembly of the giantPleurodeles waltlgenome.</title>
        <authorList>
            <person name="Brown T."/>
            <person name="Elewa A."/>
            <person name="Iarovenko S."/>
            <person name="Subramanian E."/>
            <person name="Araus A.J."/>
            <person name="Petzold A."/>
            <person name="Susuki M."/>
            <person name="Suzuki K.-i.T."/>
            <person name="Hayashi T."/>
            <person name="Toyoda A."/>
            <person name="Oliveira C."/>
            <person name="Osipova E."/>
            <person name="Leigh N.D."/>
            <person name="Simon A."/>
            <person name="Yun M.H."/>
        </authorList>
    </citation>
    <scope>NUCLEOTIDE SEQUENCE</scope>
    <source>
        <strain evidence="1">20211129_DDA</strain>
        <tissue evidence="1">Liver</tissue>
    </source>
</reference>
<dbReference type="Proteomes" id="UP001066276">
    <property type="component" value="Chromosome 2_1"/>
</dbReference>
<sequence>MKGPVQRFLRWRCPVQRCLRRRCPVQRCLRRRCPVQRCLRRRCPVQRCLRRRCPVQRCLRRRCPVQRCLRRRCPVQRCLRRRCPVQRCLFERAQFSGSGPGMGVTRHLACGWQGLPAHLSVGFRGPSWAAVPGLWVSSCTPGRGLVGHFWAAGLLPDLSGVLPFPPFPGRLWPFDTFGGVQVAPHFQTEPG</sequence>
<name>A0AAV7VFT4_PLEWA</name>
<organism evidence="1 2">
    <name type="scientific">Pleurodeles waltl</name>
    <name type="common">Iberian ribbed newt</name>
    <dbReference type="NCBI Taxonomy" id="8319"/>
    <lineage>
        <taxon>Eukaryota</taxon>
        <taxon>Metazoa</taxon>
        <taxon>Chordata</taxon>
        <taxon>Craniata</taxon>
        <taxon>Vertebrata</taxon>
        <taxon>Euteleostomi</taxon>
        <taxon>Amphibia</taxon>
        <taxon>Batrachia</taxon>
        <taxon>Caudata</taxon>
        <taxon>Salamandroidea</taxon>
        <taxon>Salamandridae</taxon>
        <taxon>Pleurodelinae</taxon>
        <taxon>Pleurodeles</taxon>
    </lineage>
</organism>
<proteinExistence type="predicted"/>
<protein>
    <submittedName>
        <fullName evidence="1">Uncharacterized protein</fullName>
    </submittedName>
</protein>
<gene>
    <name evidence="1" type="ORF">NDU88_002918</name>
</gene>